<dbReference type="GO" id="GO:0016779">
    <property type="term" value="F:nucleotidyltransferase activity"/>
    <property type="evidence" value="ECO:0007669"/>
    <property type="project" value="UniProtKB-ARBA"/>
</dbReference>
<feature type="domain" description="Poly(A) RNA polymerase mitochondrial-like central palm" evidence="1">
    <location>
        <begin position="52"/>
        <end position="193"/>
    </location>
</feature>
<proteinExistence type="predicted"/>
<dbReference type="PANTHER" id="PTHR12271:SF40">
    <property type="entry name" value="POLY(A) RNA POLYMERASE GLD2"/>
    <property type="match status" value="1"/>
</dbReference>
<dbReference type="Proteomes" id="UP001304243">
    <property type="component" value="Unassembled WGS sequence"/>
</dbReference>
<evidence type="ECO:0000259" key="1">
    <source>
        <dbReference type="Pfam" id="PF22600"/>
    </source>
</evidence>
<dbReference type="EMBL" id="JASEJX010000015">
    <property type="protein sequence ID" value="KAK4514989.1"/>
    <property type="molecule type" value="Genomic_DNA"/>
</dbReference>
<evidence type="ECO:0000313" key="3">
    <source>
        <dbReference type="Proteomes" id="UP001304243"/>
    </source>
</evidence>
<gene>
    <name evidence="2" type="ORF">ATC70_002598</name>
</gene>
<dbReference type="PANTHER" id="PTHR12271">
    <property type="entry name" value="POLY A POLYMERASE CID PAP -RELATED"/>
    <property type="match status" value="1"/>
</dbReference>
<organism evidence="2 3">
    <name type="scientific">Mucor velutinosus</name>
    <dbReference type="NCBI Taxonomy" id="708070"/>
    <lineage>
        <taxon>Eukaryota</taxon>
        <taxon>Fungi</taxon>
        <taxon>Fungi incertae sedis</taxon>
        <taxon>Mucoromycota</taxon>
        <taxon>Mucoromycotina</taxon>
        <taxon>Mucoromycetes</taxon>
        <taxon>Mucorales</taxon>
        <taxon>Mucorineae</taxon>
        <taxon>Mucoraceae</taxon>
        <taxon>Mucor</taxon>
    </lineage>
</organism>
<dbReference type="InterPro" id="IPR054708">
    <property type="entry name" value="MTPAP-like_central"/>
</dbReference>
<dbReference type="SUPFAM" id="SSF81631">
    <property type="entry name" value="PAP/OAS1 substrate-binding domain"/>
    <property type="match status" value="1"/>
</dbReference>
<dbReference type="RefSeq" id="XP_064681655.1">
    <property type="nucleotide sequence ID" value="XM_064821969.1"/>
</dbReference>
<dbReference type="AlphaFoldDB" id="A0AAN7DDN4"/>
<dbReference type="Gene3D" id="1.10.1410.10">
    <property type="match status" value="1"/>
</dbReference>
<dbReference type="GO" id="GO:0031123">
    <property type="term" value="P:RNA 3'-end processing"/>
    <property type="evidence" value="ECO:0007669"/>
    <property type="project" value="TreeGrafter"/>
</dbReference>
<reference evidence="2 3" key="1">
    <citation type="submission" date="2022-11" db="EMBL/GenBank/DDBJ databases">
        <title>Mucor velutinosus strain NIH1002 WGS.</title>
        <authorList>
            <person name="Subramanian P."/>
            <person name="Mullikin J.C."/>
            <person name="Segre J.A."/>
            <person name="Zelazny A.M."/>
        </authorList>
    </citation>
    <scope>NUCLEOTIDE SEQUENCE [LARGE SCALE GENOMIC DNA]</scope>
    <source>
        <strain evidence="2 3">NIH1002</strain>
    </source>
</reference>
<dbReference type="CDD" id="cd05402">
    <property type="entry name" value="NT_PAP_TUTase"/>
    <property type="match status" value="1"/>
</dbReference>
<dbReference type="GO" id="GO:0010605">
    <property type="term" value="P:negative regulation of macromolecule metabolic process"/>
    <property type="evidence" value="ECO:0007669"/>
    <property type="project" value="UniProtKB-ARBA"/>
</dbReference>
<protein>
    <recommendedName>
        <fullName evidence="1">Poly(A) RNA polymerase mitochondrial-like central palm domain-containing protein</fullName>
    </recommendedName>
</protein>
<accession>A0AAN7DDN4</accession>
<dbReference type="InterPro" id="IPR043519">
    <property type="entry name" value="NT_sf"/>
</dbReference>
<dbReference type="GeneID" id="89946300"/>
<evidence type="ECO:0000313" key="2">
    <source>
        <dbReference type="EMBL" id="KAK4514989.1"/>
    </source>
</evidence>
<dbReference type="Pfam" id="PF22600">
    <property type="entry name" value="MTPAP-like_central"/>
    <property type="match status" value="1"/>
</dbReference>
<dbReference type="SUPFAM" id="SSF81301">
    <property type="entry name" value="Nucleotidyltransferase"/>
    <property type="match status" value="1"/>
</dbReference>
<name>A0AAN7DDN4_9FUNG</name>
<comment type="caution">
    <text evidence="2">The sequence shown here is derived from an EMBL/GenBank/DDBJ whole genome shotgun (WGS) entry which is preliminary data.</text>
</comment>
<sequence length="427" mass="49277">MYYCLRTEHVYNAFYERFGSGFVFVENEEFQRNGFDGHECSGCRYEDPLFLLVDHNRFHSPEYQRKKMASLRLERELFKFYEPAKFYSRIFFGSTRTRLASDSSDLDLAIVIPQFINASNETLKELKGMPTSFFNMHYLATKLREIGLVNVQAIQGATVPICKFTDSETGLQCDINASSSLGVENSQLIDAYRKLDARVGPFLYALKCFVKKRDINDNRRDTLSSYAYCLLGIYFLMNYNHDSPIVSNLQDFKCNCDAECSGYGCKFGATNYSVDGQQKEQGRQAATITQWDGYCLDNLGKIMLEFFKWASNIENLTRHMSICYSDMDIPNVPNKWFRKSMVIQDPFVLSKNVASSCSELELNRILAEFQRAANLLEETDMTFVEMCNSRSELGSNSRFSNTAVEVPLSVNKPRSKRNKNRFRHRMQ</sequence>
<dbReference type="Gene3D" id="3.30.460.10">
    <property type="entry name" value="Beta Polymerase, domain 2"/>
    <property type="match status" value="1"/>
</dbReference>
<keyword evidence="3" id="KW-1185">Reference proteome</keyword>